<gene>
    <name evidence="1" type="ORF">STAS_26049</name>
</gene>
<dbReference type="EMBL" id="BKCP01008330">
    <property type="protein sequence ID" value="GER48847.1"/>
    <property type="molecule type" value="Genomic_DNA"/>
</dbReference>
<accession>A0A5A7QWU3</accession>
<comment type="caution">
    <text evidence="1">The sequence shown here is derived from an EMBL/GenBank/DDBJ whole genome shotgun (WGS) entry which is preliminary data.</text>
</comment>
<keyword evidence="1" id="KW-0808">Transferase</keyword>
<dbReference type="AlphaFoldDB" id="A0A5A7QWU3"/>
<dbReference type="Proteomes" id="UP000325081">
    <property type="component" value="Unassembled WGS sequence"/>
</dbReference>
<name>A0A5A7QWU3_STRAF</name>
<evidence type="ECO:0000313" key="1">
    <source>
        <dbReference type="EMBL" id="GER48847.1"/>
    </source>
</evidence>
<keyword evidence="1" id="KW-0675">Receptor</keyword>
<evidence type="ECO:0000313" key="2">
    <source>
        <dbReference type="Proteomes" id="UP000325081"/>
    </source>
</evidence>
<feature type="non-terminal residue" evidence="1">
    <location>
        <position position="143"/>
    </location>
</feature>
<reference evidence="2" key="1">
    <citation type="journal article" date="2019" name="Curr. Biol.">
        <title>Genome Sequence of Striga asiatica Provides Insight into the Evolution of Plant Parasitism.</title>
        <authorList>
            <person name="Yoshida S."/>
            <person name="Kim S."/>
            <person name="Wafula E.K."/>
            <person name="Tanskanen J."/>
            <person name="Kim Y.M."/>
            <person name="Honaas L."/>
            <person name="Yang Z."/>
            <person name="Spallek T."/>
            <person name="Conn C.E."/>
            <person name="Ichihashi Y."/>
            <person name="Cheong K."/>
            <person name="Cui S."/>
            <person name="Der J.P."/>
            <person name="Gundlach H."/>
            <person name="Jiao Y."/>
            <person name="Hori C."/>
            <person name="Ishida J.K."/>
            <person name="Kasahara H."/>
            <person name="Kiba T."/>
            <person name="Kim M.S."/>
            <person name="Koo N."/>
            <person name="Laohavisit A."/>
            <person name="Lee Y.H."/>
            <person name="Lumba S."/>
            <person name="McCourt P."/>
            <person name="Mortimer J.C."/>
            <person name="Mutuku J.M."/>
            <person name="Nomura T."/>
            <person name="Sasaki-Sekimoto Y."/>
            <person name="Seto Y."/>
            <person name="Wang Y."/>
            <person name="Wakatake T."/>
            <person name="Sakakibara H."/>
            <person name="Demura T."/>
            <person name="Yamaguchi S."/>
            <person name="Yoneyama K."/>
            <person name="Manabe R.I."/>
            <person name="Nelson D.C."/>
            <person name="Schulman A.H."/>
            <person name="Timko M.P."/>
            <person name="dePamphilis C.W."/>
            <person name="Choi D."/>
            <person name="Shirasu K."/>
        </authorList>
    </citation>
    <scope>NUCLEOTIDE SEQUENCE [LARGE SCALE GENOMIC DNA]</scope>
    <source>
        <strain evidence="2">cv. UVA1</strain>
    </source>
</reference>
<feature type="non-terminal residue" evidence="1">
    <location>
        <position position="1"/>
    </location>
</feature>
<organism evidence="1 2">
    <name type="scientific">Striga asiatica</name>
    <name type="common">Asiatic witchweed</name>
    <name type="synonym">Buchnera asiatica</name>
    <dbReference type="NCBI Taxonomy" id="4170"/>
    <lineage>
        <taxon>Eukaryota</taxon>
        <taxon>Viridiplantae</taxon>
        <taxon>Streptophyta</taxon>
        <taxon>Embryophyta</taxon>
        <taxon>Tracheophyta</taxon>
        <taxon>Spermatophyta</taxon>
        <taxon>Magnoliopsida</taxon>
        <taxon>eudicotyledons</taxon>
        <taxon>Gunneridae</taxon>
        <taxon>Pentapetalae</taxon>
        <taxon>asterids</taxon>
        <taxon>lamiids</taxon>
        <taxon>Lamiales</taxon>
        <taxon>Orobanchaceae</taxon>
        <taxon>Buchnereae</taxon>
        <taxon>Striga</taxon>
    </lineage>
</organism>
<proteinExistence type="predicted"/>
<sequence length="143" mass="15975">STLPSSPINPATDTTDRRRFTTELAIVDLRCLPLYYHHRRCMSQGTTTTSRSKAKSHRKSIICRAASTGHGSSGCFLGEIQRNIGRLKNLTAFKYDDNMNFRANCPVAEPAGGDSLFRREWAKLLFEAVCDVAAEYGVELWSD</sequence>
<keyword evidence="1" id="KW-0418">Kinase</keyword>
<protein>
    <submittedName>
        <fullName evidence="1">Leucine-rich repeat receptor-like protein kinase family protein</fullName>
    </submittedName>
</protein>
<keyword evidence="2" id="KW-1185">Reference proteome</keyword>
<dbReference type="GO" id="GO:0016301">
    <property type="term" value="F:kinase activity"/>
    <property type="evidence" value="ECO:0007669"/>
    <property type="project" value="UniProtKB-KW"/>
</dbReference>